<evidence type="ECO:0000313" key="2">
    <source>
        <dbReference type="EMBL" id="EGF10457.1"/>
    </source>
</evidence>
<keyword evidence="1" id="KW-0812">Transmembrane</keyword>
<dbReference type="AlphaFoldDB" id="F2BDQ1"/>
<organism evidence="2 3">
    <name type="scientific">Neisseria bacilliformis ATCC BAA-1200</name>
    <dbReference type="NCBI Taxonomy" id="888742"/>
    <lineage>
        <taxon>Bacteria</taxon>
        <taxon>Pseudomonadati</taxon>
        <taxon>Pseudomonadota</taxon>
        <taxon>Betaproteobacteria</taxon>
        <taxon>Neisseriales</taxon>
        <taxon>Neisseriaceae</taxon>
        <taxon>Neisseria</taxon>
    </lineage>
</organism>
<reference evidence="2 3" key="1">
    <citation type="submission" date="2011-02" db="EMBL/GenBank/DDBJ databases">
        <authorList>
            <person name="Muzny D."/>
            <person name="Qin X."/>
            <person name="Deng J."/>
            <person name="Jiang H."/>
            <person name="Liu Y."/>
            <person name="Qu J."/>
            <person name="Song X.-Z."/>
            <person name="Zhang L."/>
            <person name="Thornton R."/>
            <person name="Coyle M."/>
            <person name="Francisco L."/>
            <person name="Jackson L."/>
            <person name="Javaid M."/>
            <person name="Korchina V."/>
            <person name="Kovar C."/>
            <person name="Mata R."/>
            <person name="Mathew T."/>
            <person name="Ngo R."/>
            <person name="Nguyen L."/>
            <person name="Nguyen N."/>
            <person name="Okwuonu G."/>
            <person name="Ongeri F."/>
            <person name="Pham C."/>
            <person name="Simmons D."/>
            <person name="Wilczek-Boney K."/>
            <person name="Hale W."/>
            <person name="Jakkamsetti A."/>
            <person name="Pham P."/>
            <person name="Ruth R."/>
            <person name="San Lucas F."/>
            <person name="Warren J."/>
            <person name="Zhang J."/>
            <person name="Zhao Z."/>
            <person name="Zhou C."/>
            <person name="Zhu D."/>
            <person name="Lee S."/>
            <person name="Bess C."/>
            <person name="Blankenburg K."/>
            <person name="Forbes L."/>
            <person name="Fu Q."/>
            <person name="Gubbala S."/>
            <person name="Hirani K."/>
            <person name="Jayaseelan J.C."/>
            <person name="Lara F."/>
            <person name="Munidasa M."/>
            <person name="Palculict T."/>
            <person name="Patil S."/>
            <person name="Pu L.-L."/>
            <person name="Saada N."/>
            <person name="Tang L."/>
            <person name="Weissenberger G."/>
            <person name="Zhu Y."/>
            <person name="Hemphill L."/>
            <person name="Shang Y."/>
            <person name="Youmans B."/>
            <person name="Ayvaz T."/>
            <person name="Ross M."/>
            <person name="Santibanez J."/>
            <person name="Aqrawi P."/>
            <person name="Gross S."/>
            <person name="Joshi V."/>
            <person name="Fowler G."/>
            <person name="Nazareth L."/>
            <person name="Reid J."/>
            <person name="Worley K."/>
            <person name="Petrosino J."/>
            <person name="Highlander S."/>
            <person name="Gibbs R."/>
        </authorList>
    </citation>
    <scope>NUCLEOTIDE SEQUENCE [LARGE SCALE GENOMIC DNA]</scope>
    <source>
        <strain evidence="2 3">ATCC BAA-1200</strain>
    </source>
</reference>
<dbReference type="EMBL" id="AFAY01000037">
    <property type="protein sequence ID" value="EGF10457.1"/>
    <property type="molecule type" value="Genomic_DNA"/>
</dbReference>
<sequence length="70" mass="8160">MEYWTFFIVKFIYFMFVFLIGFLLLFGMYFGKDVVLSKTGVLNILFGSFLGASLGSIFETLSRYIQEDVK</sequence>
<dbReference type="Proteomes" id="UP000004105">
    <property type="component" value="Unassembled WGS sequence"/>
</dbReference>
<dbReference type="HOGENOM" id="CLU_2753688_0_0_4"/>
<keyword evidence="1" id="KW-1133">Transmembrane helix</keyword>
<name>F2BDQ1_9NEIS</name>
<evidence type="ECO:0000256" key="1">
    <source>
        <dbReference type="SAM" id="Phobius"/>
    </source>
</evidence>
<keyword evidence="1" id="KW-0472">Membrane</keyword>
<gene>
    <name evidence="2" type="ORF">HMPREF9123_1865</name>
</gene>
<accession>F2BDQ1</accession>
<feature type="transmembrane region" description="Helical" evidence="1">
    <location>
        <begin position="7"/>
        <end position="29"/>
    </location>
</feature>
<keyword evidence="3" id="KW-1185">Reference proteome</keyword>
<evidence type="ECO:0000313" key="3">
    <source>
        <dbReference type="Proteomes" id="UP000004105"/>
    </source>
</evidence>
<feature type="transmembrane region" description="Helical" evidence="1">
    <location>
        <begin position="41"/>
        <end position="61"/>
    </location>
</feature>
<comment type="caution">
    <text evidence="2">The sequence shown here is derived from an EMBL/GenBank/DDBJ whole genome shotgun (WGS) entry which is preliminary data.</text>
</comment>
<proteinExistence type="predicted"/>
<protein>
    <submittedName>
        <fullName evidence="2">Uncharacterized protein</fullName>
    </submittedName>
</protein>